<comment type="caution">
    <text evidence="2">The sequence shown here is derived from an EMBL/GenBank/DDBJ whole genome shotgun (WGS) entry which is preliminary data.</text>
</comment>
<dbReference type="Pfam" id="PF04860">
    <property type="entry name" value="Phage_portal"/>
    <property type="match status" value="1"/>
</dbReference>
<evidence type="ECO:0000313" key="3">
    <source>
        <dbReference type="Proteomes" id="UP000180254"/>
    </source>
</evidence>
<name>A0A1S1V6S2_9FIRM</name>
<dbReference type="OrthoDB" id="9765386at2"/>
<gene>
    <name evidence="2" type="ORF">EUAN_22390</name>
</gene>
<feature type="region of interest" description="Disordered" evidence="1">
    <location>
        <begin position="394"/>
        <end position="430"/>
    </location>
</feature>
<keyword evidence="3" id="KW-1185">Reference proteome</keyword>
<dbReference type="EMBL" id="MKIE01000014">
    <property type="protein sequence ID" value="OHW61389.1"/>
    <property type="molecule type" value="Genomic_DNA"/>
</dbReference>
<dbReference type="STRING" id="39480.EUAN_22390"/>
<proteinExistence type="predicted"/>
<dbReference type="NCBIfam" id="TIGR01537">
    <property type="entry name" value="portal_HK97"/>
    <property type="match status" value="1"/>
</dbReference>
<dbReference type="AlphaFoldDB" id="A0A1S1V6S2"/>
<evidence type="ECO:0000313" key="2">
    <source>
        <dbReference type="EMBL" id="OHW61389.1"/>
    </source>
</evidence>
<reference evidence="2 3" key="1">
    <citation type="submission" date="2016-09" db="EMBL/GenBank/DDBJ databases">
        <title>Genome sequence of Eubacterium angustum.</title>
        <authorList>
            <person name="Poehlein A."/>
            <person name="Daniel R."/>
        </authorList>
    </citation>
    <scope>NUCLEOTIDE SEQUENCE [LARGE SCALE GENOMIC DNA]</scope>
    <source>
        <strain evidence="2 3">DSM 1989</strain>
    </source>
</reference>
<dbReference type="Proteomes" id="UP000180254">
    <property type="component" value="Unassembled WGS sequence"/>
</dbReference>
<protein>
    <submittedName>
        <fullName evidence="2">Phage portal protein</fullName>
    </submittedName>
</protein>
<evidence type="ECO:0000256" key="1">
    <source>
        <dbReference type="SAM" id="MobiDB-lite"/>
    </source>
</evidence>
<sequence length="430" mass="48716">MKIRSIFDRFKVEKRTATTEETTFGSMGLLANETITPKEAFGNIGVVFACVERRANALAKLPVHVFKKTNEGRVRDSKHRLDYLLTRRPNKYQTPSAFKKYIVVSQLLWGNAYVKMVYGKNGAIEELIPLDPSVTKLIKKNGEYWIQTNEDNKNVVYAEEEVIHLPYISIDGKEGKAPLTVARESATNIRAKQEFESNFYKNGTLVKGALKVPSQLSKEAKKKVKEEWRELYGGTQNTGDIAVLDAGIEWQNISLPLKDAEYVLSKKLSSTEIANIFNVPSFLLNDMERSTFNNIEHQNMRFILDVIQSDCIAIEEEINYKAFTERESNSYVKFILTSSLRGDSASRVSFYKEMIGMGIFSINDVRELEDRNSIGELGDKHYFSLNYTTLDTLEGHQRIKKGGENDEPREPKSSGEGAKGDDPDDGSKEQ</sequence>
<dbReference type="InterPro" id="IPR006427">
    <property type="entry name" value="Portal_HK97"/>
</dbReference>
<accession>A0A1S1V6S2</accession>
<dbReference type="RefSeq" id="WP_071064490.1">
    <property type="nucleotide sequence ID" value="NZ_MKIE01000014.1"/>
</dbReference>
<dbReference type="InterPro" id="IPR006944">
    <property type="entry name" value="Phage/GTA_portal"/>
</dbReference>
<organism evidence="2 3">
    <name type="scientific">Andreesenia angusta</name>
    <dbReference type="NCBI Taxonomy" id="39480"/>
    <lineage>
        <taxon>Bacteria</taxon>
        <taxon>Bacillati</taxon>
        <taxon>Bacillota</taxon>
        <taxon>Tissierellia</taxon>
        <taxon>Tissierellales</taxon>
        <taxon>Gottschalkiaceae</taxon>
        <taxon>Andreesenia</taxon>
    </lineage>
</organism>